<name>A0A0B8ZK42_9SPHN</name>
<keyword evidence="3" id="KW-1185">Reference proteome</keyword>
<dbReference type="STRING" id="48936.NJ75_01918"/>
<reference evidence="2 3" key="1">
    <citation type="submission" date="2014-10" db="EMBL/GenBank/DDBJ databases">
        <title>Draft genome sequence of Novosphingobium subterraneum DSM 12447.</title>
        <authorList>
            <person name="Gan H.M."/>
            <person name="Gan H.Y."/>
            <person name="Savka M.A."/>
        </authorList>
    </citation>
    <scope>NUCLEOTIDE SEQUENCE [LARGE SCALE GENOMIC DNA]</scope>
    <source>
        <strain evidence="2 3">DSM 12447</strain>
    </source>
</reference>
<feature type="chain" id="PRO_5002144946" evidence="1">
    <location>
        <begin position="22"/>
        <end position="328"/>
    </location>
</feature>
<evidence type="ECO:0000313" key="2">
    <source>
        <dbReference type="EMBL" id="KHS46682.1"/>
    </source>
</evidence>
<dbReference type="Gene3D" id="3.40.50.1820">
    <property type="entry name" value="alpha/beta hydrolase"/>
    <property type="match status" value="1"/>
</dbReference>
<keyword evidence="1" id="KW-0732">Signal</keyword>
<dbReference type="PANTHER" id="PTHR48098">
    <property type="entry name" value="ENTEROCHELIN ESTERASE-RELATED"/>
    <property type="match status" value="1"/>
</dbReference>
<dbReference type="EMBL" id="JRVC01000008">
    <property type="protein sequence ID" value="KHS46682.1"/>
    <property type="molecule type" value="Genomic_DNA"/>
</dbReference>
<proteinExistence type="predicted"/>
<accession>A0A0B8ZK42</accession>
<sequence length="328" mass="36081">MRLKAFLACAALLGIANPAMARMEKATVHSAAVEGNLEGNSADRTVYVFLPDSYDKSKGRRYPVVYFLHGYNSTADQYVERNDFDAALKASGTEAIIVVPDSMTKWGGSMYSNSPTVGNFEDFIAEDLVAWTDKHFRTIPSREARGLSGHSMGGYGTLKLGMKRADVFGALYAMNPCCQIPRPASSADPKYEGWSVDQALTADWMSRGNFAVATAWSPNPAKPPFYADLGTSDGKVNDLVIAKWAANSPVAMASQYLPSLRRMSGIAIDTGDTDFVRADDELIHETLTRFGIAHDWEIYVGDHGNRVKERFRTHVLPFFSKHLKGSTR</sequence>
<dbReference type="Proteomes" id="UP000031338">
    <property type="component" value="Unassembled WGS sequence"/>
</dbReference>
<dbReference type="GO" id="GO:0016747">
    <property type="term" value="F:acyltransferase activity, transferring groups other than amino-acyl groups"/>
    <property type="evidence" value="ECO:0007669"/>
    <property type="project" value="TreeGrafter"/>
</dbReference>
<dbReference type="RefSeq" id="WP_039333810.1">
    <property type="nucleotide sequence ID" value="NZ_JRVC01000008.1"/>
</dbReference>
<dbReference type="InterPro" id="IPR000801">
    <property type="entry name" value="Esterase-like"/>
</dbReference>
<dbReference type="Pfam" id="PF00756">
    <property type="entry name" value="Esterase"/>
    <property type="match status" value="1"/>
</dbReference>
<dbReference type="InterPro" id="IPR029058">
    <property type="entry name" value="AB_hydrolase_fold"/>
</dbReference>
<gene>
    <name evidence="2" type="ORF">NJ75_01918</name>
</gene>
<dbReference type="AlphaFoldDB" id="A0A0B8ZK42"/>
<evidence type="ECO:0000313" key="3">
    <source>
        <dbReference type="Proteomes" id="UP000031338"/>
    </source>
</evidence>
<comment type="caution">
    <text evidence="2">The sequence shown here is derived from an EMBL/GenBank/DDBJ whole genome shotgun (WGS) entry which is preliminary data.</text>
</comment>
<dbReference type="SUPFAM" id="SSF53474">
    <property type="entry name" value="alpha/beta-Hydrolases"/>
    <property type="match status" value="1"/>
</dbReference>
<feature type="signal peptide" evidence="1">
    <location>
        <begin position="1"/>
        <end position="21"/>
    </location>
</feature>
<dbReference type="InterPro" id="IPR050583">
    <property type="entry name" value="Mycobacterial_A85_antigen"/>
</dbReference>
<dbReference type="PATRIC" id="fig|48936.3.peg.1928"/>
<dbReference type="PANTHER" id="PTHR48098:SF1">
    <property type="entry name" value="DIACYLGLYCEROL ACYLTRANSFERASE_MYCOLYLTRANSFERASE AG85A"/>
    <property type="match status" value="1"/>
</dbReference>
<evidence type="ECO:0000256" key="1">
    <source>
        <dbReference type="SAM" id="SignalP"/>
    </source>
</evidence>
<organism evidence="2 3">
    <name type="scientific">Novosphingobium subterraneum</name>
    <dbReference type="NCBI Taxonomy" id="48936"/>
    <lineage>
        <taxon>Bacteria</taxon>
        <taxon>Pseudomonadati</taxon>
        <taxon>Pseudomonadota</taxon>
        <taxon>Alphaproteobacteria</taxon>
        <taxon>Sphingomonadales</taxon>
        <taxon>Sphingomonadaceae</taxon>
        <taxon>Novosphingobium</taxon>
    </lineage>
</organism>
<protein>
    <submittedName>
        <fullName evidence="2">Esterase</fullName>
    </submittedName>
</protein>